<evidence type="ECO:0000313" key="2">
    <source>
        <dbReference type="Proteomes" id="UP000002593"/>
    </source>
</evidence>
<dbReference type="KEGG" id="hbu:Hbut_0862"/>
<sequence>MTRPRRERGRETGHPGVEGTIVILDLDKFGEVVAERGWSEYEPNPATGLLTNLVERFARKWQAVVIYGLDEERGTEEAVLEIPYVEPEEVREDLEAIRREVNRLGVGVTIVAVKGIVTGQPAMDRREAYYGTPFRRYARSLLEKLKRRGGNAVFIG</sequence>
<accession>A2BL52</accession>
<dbReference type="eggNOG" id="arCOG04259">
    <property type="taxonomic scope" value="Archaea"/>
</dbReference>
<reference evidence="1 2" key="1">
    <citation type="journal article" date="2007" name="Archaea">
        <title>The genome of Hyperthermus butylicus: a sulfur-reducing, peptide fermenting, neutrophilic Crenarchaeote growing up to 108 degrees C.</title>
        <authorList>
            <person name="Brugger K."/>
            <person name="Chen L."/>
            <person name="Stark M."/>
            <person name="Zibat A."/>
            <person name="Redder P."/>
            <person name="Ruepp A."/>
            <person name="Awayez M."/>
            <person name="She Q."/>
            <person name="Garrett R.A."/>
            <person name="Klenk H.P."/>
        </authorList>
    </citation>
    <scope>NUCLEOTIDE SEQUENCE [LARGE SCALE GENOMIC DNA]</scope>
    <source>
        <strain evidence="2">DSM 5456 / JCM 9403 / PLM1-5</strain>
    </source>
</reference>
<dbReference type="EnsemblBacteria" id="ABM80713">
    <property type="protein sequence ID" value="ABM80713"/>
    <property type="gene ID" value="Hbut_0862"/>
</dbReference>
<organism evidence="1 2">
    <name type="scientific">Hyperthermus butylicus (strain DSM 5456 / JCM 9403 / PLM1-5)</name>
    <dbReference type="NCBI Taxonomy" id="415426"/>
    <lineage>
        <taxon>Archaea</taxon>
        <taxon>Thermoproteota</taxon>
        <taxon>Thermoprotei</taxon>
        <taxon>Desulfurococcales</taxon>
        <taxon>Pyrodictiaceae</taxon>
        <taxon>Hyperthermus</taxon>
    </lineage>
</organism>
<keyword evidence="2" id="KW-1185">Reference proteome</keyword>
<dbReference type="HOGENOM" id="CLU_1811524_0_0_2"/>
<proteinExistence type="predicted"/>
<gene>
    <name evidence="1" type="ordered locus">Hbut_0862</name>
</gene>
<evidence type="ECO:0000313" key="1">
    <source>
        <dbReference type="EMBL" id="ABM80713.1"/>
    </source>
</evidence>
<protein>
    <submittedName>
        <fullName evidence="1">Conserved archaeal protein</fullName>
    </submittedName>
</protein>
<dbReference type="OrthoDB" id="15013at2157"/>
<dbReference type="GeneID" id="4782454"/>
<dbReference type="RefSeq" id="WP_011822031.1">
    <property type="nucleotide sequence ID" value="NC_008818.1"/>
</dbReference>
<dbReference type="Proteomes" id="UP000002593">
    <property type="component" value="Chromosome"/>
</dbReference>
<dbReference type="AlphaFoldDB" id="A2BL52"/>
<dbReference type="EMBL" id="CP000493">
    <property type="protein sequence ID" value="ABM80713.1"/>
    <property type="molecule type" value="Genomic_DNA"/>
</dbReference>
<name>A2BL52_HYPBU</name>